<feature type="transmembrane region" description="Helical" evidence="6">
    <location>
        <begin position="180"/>
        <end position="204"/>
    </location>
</feature>
<evidence type="ECO:0000256" key="5">
    <source>
        <dbReference type="ARBA" id="ARBA00023136"/>
    </source>
</evidence>
<keyword evidence="4 6" id="KW-1133">Transmembrane helix</keyword>
<proteinExistence type="predicted"/>
<feature type="transmembrane region" description="Helical" evidence="6">
    <location>
        <begin position="147"/>
        <end position="168"/>
    </location>
</feature>
<dbReference type="Pfam" id="PF04142">
    <property type="entry name" value="Nuc_sug_transp"/>
    <property type="match status" value="1"/>
</dbReference>
<dbReference type="EMBL" id="JAIWYP010000004">
    <property type="protein sequence ID" value="KAH3842943.1"/>
    <property type="molecule type" value="Genomic_DNA"/>
</dbReference>
<organism evidence="7 8">
    <name type="scientific">Dreissena polymorpha</name>
    <name type="common">Zebra mussel</name>
    <name type="synonym">Mytilus polymorpha</name>
    <dbReference type="NCBI Taxonomy" id="45954"/>
    <lineage>
        <taxon>Eukaryota</taxon>
        <taxon>Metazoa</taxon>
        <taxon>Spiralia</taxon>
        <taxon>Lophotrochozoa</taxon>
        <taxon>Mollusca</taxon>
        <taxon>Bivalvia</taxon>
        <taxon>Autobranchia</taxon>
        <taxon>Heteroconchia</taxon>
        <taxon>Euheterodonta</taxon>
        <taxon>Imparidentia</taxon>
        <taxon>Neoheterodontei</taxon>
        <taxon>Myida</taxon>
        <taxon>Dreissenoidea</taxon>
        <taxon>Dreissenidae</taxon>
        <taxon>Dreissena</taxon>
    </lineage>
</organism>
<reference evidence="7" key="2">
    <citation type="submission" date="2020-11" db="EMBL/GenBank/DDBJ databases">
        <authorList>
            <person name="McCartney M.A."/>
            <person name="Auch B."/>
            <person name="Kono T."/>
            <person name="Mallez S."/>
            <person name="Becker A."/>
            <person name="Gohl D.M."/>
            <person name="Silverstein K.A.T."/>
            <person name="Koren S."/>
            <person name="Bechman K.B."/>
            <person name="Herman A."/>
            <person name="Abrahante J.E."/>
            <person name="Garbe J."/>
        </authorList>
    </citation>
    <scope>NUCLEOTIDE SEQUENCE</scope>
    <source>
        <strain evidence="7">Duluth1</strain>
        <tissue evidence="7">Whole animal</tissue>
    </source>
</reference>
<feature type="transmembrane region" description="Helical" evidence="6">
    <location>
        <begin position="285"/>
        <end position="303"/>
    </location>
</feature>
<dbReference type="GO" id="GO:0015165">
    <property type="term" value="F:pyrimidine nucleotide-sugar transmembrane transporter activity"/>
    <property type="evidence" value="ECO:0007669"/>
    <property type="project" value="InterPro"/>
</dbReference>
<evidence type="ECO:0000256" key="1">
    <source>
        <dbReference type="ARBA" id="ARBA00004141"/>
    </source>
</evidence>
<dbReference type="AlphaFoldDB" id="A0A9D4KNU6"/>
<dbReference type="InterPro" id="IPR007271">
    <property type="entry name" value="Nuc_sug_transpt"/>
</dbReference>
<accession>A0A9D4KNU6</accession>
<name>A0A9D4KNU6_DREPO</name>
<comment type="caution">
    <text evidence="7">The sequence shown here is derived from an EMBL/GenBank/DDBJ whole genome shotgun (WGS) entry which is preliminary data.</text>
</comment>
<dbReference type="Proteomes" id="UP000828390">
    <property type="component" value="Unassembled WGS sequence"/>
</dbReference>
<keyword evidence="8" id="KW-1185">Reference proteome</keyword>
<evidence type="ECO:0000256" key="4">
    <source>
        <dbReference type="ARBA" id="ARBA00022989"/>
    </source>
</evidence>
<keyword evidence="3 6" id="KW-0812">Transmembrane</keyword>
<evidence type="ECO:0008006" key="9">
    <source>
        <dbReference type="Google" id="ProtNLM"/>
    </source>
</evidence>
<evidence type="ECO:0000256" key="2">
    <source>
        <dbReference type="ARBA" id="ARBA00022597"/>
    </source>
</evidence>
<feature type="transmembrane region" description="Helical" evidence="6">
    <location>
        <begin position="21"/>
        <end position="42"/>
    </location>
</feature>
<keyword evidence="2" id="KW-0813">Transport</keyword>
<dbReference type="NCBIfam" id="TIGR00803">
    <property type="entry name" value="nst"/>
    <property type="match status" value="1"/>
</dbReference>
<reference evidence="7" key="1">
    <citation type="journal article" date="2019" name="bioRxiv">
        <title>The Genome of the Zebra Mussel, Dreissena polymorpha: A Resource for Invasive Species Research.</title>
        <authorList>
            <person name="McCartney M.A."/>
            <person name="Auch B."/>
            <person name="Kono T."/>
            <person name="Mallez S."/>
            <person name="Zhang Y."/>
            <person name="Obille A."/>
            <person name="Becker A."/>
            <person name="Abrahante J.E."/>
            <person name="Garbe J."/>
            <person name="Badalamenti J.P."/>
            <person name="Herman A."/>
            <person name="Mangelson H."/>
            <person name="Liachko I."/>
            <person name="Sullivan S."/>
            <person name="Sone E.D."/>
            <person name="Koren S."/>
            <person name="Silverstein K.A.T."/>
            <person name="Beckman K.B."/>
            <person name="Gohl D.M."/>
        </authorList>
    </citation>
    <scope>NUCLEOTIDE SEQUENCE</scope>
    <source>
        <strain evidence="7">Duluth1</strain>
        <tissue evidence="7">Whole animal</tissue>
    </source>
</reference>
<sequence>MDSGRRDVLPRHTQPTLAPRMSFMWVGMLLTGSWIYGSYSILVNLSQVNGQIPFSSAAVILMIELTKFLISFAMYMPEFRQSFRLPHVSVRTALSYSVPAVLYAFNNNIALYINEEMDPATFQVLSNLKIVTTALLYRVVIKRVISVPQWLAIFLLVLAGMCDGYGGLETKSKSGARTEVFITVQGLVMLLAYCSVSAVAAVYTEYILKKQLMTSLHVQNMVLYTYGCVLNITAILWQRQILNQGTKQGLFSGFSVYTWLIIITQAFSGLIMSVVFKHGSNLTRLFIISGAMLVSMVMSILILGTTLNVYFVIAAVLVTFAIYLYHQ</sequence>
<dbReference type="PIRSF" id="PIRSF005799">
    <property type="entry name" value="UDP-gal_transpt"/>
    <property type="match status" value="1"/>
</dbReference>
<feature type="transmembrane region" description="Helical" evidence="6">
    <location>
        <begin position="54"/>
        <end position="76"/>
    </location>
</feature>
<feature type="transmembrane region" description="Helical" evidence="6">
    <location>
        <begin position="309"/>
        <end position="326"/>
    </location>
</feature>
<feature type="transmembrane region" description="Helical" evidence="6">
    <location>
        <begin position="257"/>
        <end position="276"/>
    </location>
</feature>
<gene>
    <name evidence="7" type="ORF">DPMN_116449</name>
</gene>
<evidence type="ECO:0000313" key="7">
    <source>
        <dbReference type="EMBL" id="KAH3842943.1"/>
    </source>
</evidence>
<dbReference type="PANTHER" id="PTHR10231">
    <property type="entry name" value="NUCLEOTIDE-SUGAR TRANSMEMBRANE TRANSPORTER"/>
    <property type="match status" value="1"/>
</dbReference>
<evidence type="ECO:0000256" key="6">
    <source>
        <dbReference type="SAM" id="Phobius"/>
    </source>
</evidence>
<evidence type="ECO:0000313" key="8">
    <source>
        <dbReference type="Proteomes" id="UP000828390"/>
    </source>
</evidence>
<evidence type="ECO:0000256" key="3">
    <source>
        <dbReference type="ARBA" id="ARBA00022692"/>
    </source>
</evidence>
<comment type="subcellular location">
    <subcellularLocation>
        <location evidence="1">Membrane</location>
        <topology evidence="1">Multi-pass membrane protein</topology>
    </subcellularLocation>
</comment>
<keyword evidence="5 6" id="KW-0472">Membrane</keyword>
<feature type="transmembrane region" description="Helical" evidence="6">
    <location>
        <begin position="216"/>
        <end position="237"/>
    </location>
</feature>
<dbReference type="GO" id="GO:0000139">
    <property type="term" value="C:Golgi membrane"/>
    <property type="evidence" value="ECO:0007669"/>
    <property type="project" value="InterPro"/>
</dbReference>
<dbReference type="OrthoDB" id="419167at2759"/>
<keyword evidence="2" id="KW-0762">Sugar transport</keyword>
<protein>
    <recommendedName>
        <fullName evidence="9">UDP-sugar transporter protein SLC35A4</fullName>
    </recommendedName>
</protein>